<sequence>MKAQMVSATDNREARRLLKLSVLFIRVTTVYIFFYTSQSFALNWTTRPSIQVQEVYSDNIRLAPKDNEKNAFVTEVSPGVSVIGRSARTTLNLNYRMQNLYNARGDKGLNTYNQLQYNSHNIFVQNKLFLDSRSSVSQQNLSNNQIANDNISGAGNSTNVVTFGLSPYWTPHFGSYANGLFRLNFDTITTGADSGTNPSSPLSPISDTVTLGETAQLTSGTKFRRVSWNLSHNNRESYRKGGDDVKFQNSNATVRTYLNKYFNVFAQGGYSNNEFQTTTSSNKNGLFYTLGAQWIPSLHYSIAVGVGNNSYVTVRISPIQRINWITTYRDNQIGLNTGKTWQTSLNYRTRRSIWALTHDNDTITTQEILSQLPIFQVQDPFGNIIPNPVISQQFQRPPNIPTLTNEVIVRKTWNFSVSFNTGKSTISANAFNEDRVFQVTGNNEKVRGFNATWNWRFASKTSAYIRPGWQHIERALNSTQDDRYDIAIGMNRSITPRLNGRIEFRHLNQKSDLNTNDFQENRATASLFMRF</sequence>
<dbReference type="SUPFAM" id="SSF56935">
    <property type="entry name" value="Porins"/>
    <property type="match status" value="1"/>
</dbReference>
<comment type="caution">
    <text evidence="2">The sequence shown here is derived from an EMBL/GenBank/DDBJ whole genome shotgun (WGS) entry which is preliminary data.</text>
</comment>
<protein>
    <recommendedName>
        <fullName evidence="4">TIGR03016 family PEP-CTERM system-associated outer membrane protein</fullName>
    </recommendedName>
</protein>
<evidence type="ECO:0000313" key="3">
    <source>
        <dbReference type="Proteomes" id="UP000494216"/>
    </source>
</evidence>
<accession>A0A8S0XH26</accession>
<feature type="transmembrane region" description="Helical" evidence="1">
    <location>
        <begin position="20"/>
        <end position="37"/>
    </location>
</feature>
<organism evidence="2 3">
    <name type="scientific">Candidatus Methylobacter favarea</name>
    <dbReference type="NCBI Taxonomy" id="2707345"/>
    <lineage>
        <taxon>Bacteria</taxon>
        <taxon>Pseudomonadati</taxon>
        <taxon>Pseudomonadota</taxon>
        <taxon>Gammaproteobacteria</taxon>
        <taxon>Methylococcales</taxon>
        <taxon>Methylococcaceae</taxon>
        <taxon>Methylobacter</taxon>
    </lineage>
</organism>
<keyword evidence="1" id="KW-1133">Transmembrane helix</keyword>
<dbReference type="Proteomes" id="UP000494216">
    <property type="component" value="Unassembled WGS sequence"/>
</dbReference>
<name>A0A8S0XH26_9GAMM</name>
<dbReference type="InterPro" id="IPR017467">
    <property type="entry name" value="CHP03016_PEP-CTERM"/>
</dbReference>
<reference evidence="2 3" key="1">
    <citation type="submission" date="2020-02" db="EMBL/GenBank/DDBJ databases">
        <authorList>
            <person name="Hogendoorn C."/>
        </authorList>
    </citation>
    <scope>NUCLEOTIDE SEQUENCE [LARGE SCALE GENOMIC DNA]</scope>
    <source>
        <strain evidence="2">METHB21</strain>
    </source>
</reference>
<dbReference type="EMBL" id="CADCXN010000002">
    <property type="protein sequence ID" value="CAA9889371.1"/>
    <property type="molecule type" value="Genomic_DNA"/>
</dbReference>
<evidence type="ECO:0000256" key="1">
    <source>
        <dbReference type="SAM" id="Phobius"/>
    </source>
</evidence>
<keyword evidence="1" id="KW-0472">Membrane</keyword>
<keyword evidence="3" id="KW-1185">Reference proteome</keyword>
<evidence type="ECO:0000313" key="2">
    <source>
        <dbReference type="EMBL" id="CAA9889371.1"/>
    </source>
</evidence>
<dbReference type="NCBIfam" id="TIGR03016">
    <property type="entry name" value="pepcterm_hypo_1"/>
    <property type="match status" value="1"/>
</dbReference>
<proteinExistence type="predicted"/>
<evidence type="ECO:0008006" key="4">
    <source>
        <dbReference type="Google" id="ProtNLM"/>
    </source>
</evidence>
<dbReference type="AlphaFoldDB" id="A0A8S0XH26"/>
<keyword evidence="1" id="KW-0812">Transmembrane</keyword>
<dbReference type="RefSeq" id="WP_246246852.1">
    <property type="nucleotide sequence ID" value="NZ_CADCXN010000002.1"/>
</dbReference>
<gene>
    <name evidence="2" type="ORF">METHB2_100012</name>
</gene>